<dbReference type="PROSITE" id="PS50928">
    <property type="entry name" value="ABC_TM1"/>
    <property type="match status" value="1"/>
</dbReference>
<dbReference type="SUPFAM" id="SSF53850">
    <property type="entry name" value="Periplasmic binding protein-like II"/>
    <property type="match status" value="1"/>
</dbReference>
<dbReference type="SMART" id="SM00062">
    <property type="entry name" value="PBPb"/>
    <property type="match status" value="1"/>
</dbReference>
<dbReference type="PANTHER" id="PTHR30614">
    <property type="entry name" value="MEMBRANE COMPONENT OF AMINO ACID ABC TRANSPORTER"/>
    <property type="match status" value="1"/>
</dbReference>
<gene>
    <name evidence="11" type="ORF">HMPREF9423_0255</name>
</gene>
<dbReference type="GO" id="GO:0022857">
    <property type="term" value="F:transmembrane transporter activity"/>
    <property type="evidence" value="ECO:0007669"/>
    <property type="project" value="InterPro"/>
</dbReference>
<evidence type="ECO:0000256" key="2">
    <source>
        <dbReference type="ARBA" id="ARBA00010072"/>
    </source>
</evidence>
<evidence type="ECO:0000313" key="12">
    <source>
        <dbReference type="Proteomes" id="UP000002815"/>
    </source>
</evidence>
<dbReference type="EMBL" id="AEVD01000004">
    <property type="protein sequence ID" value="EFX37271.1"/>
    <property type="molecule type" value="Genomic_DNA"/>
</dbReference>
<dbReference type="eggNOG" id="COG0765">
    <property type="taxonomic scope" value="Bacteria"/>
</dbReference>
<keyword evidence="12" id="KW-1185">Reference proteome</keyword>
<comment type="similarity">
    <text evidence="2">Belongs to the binding-protein-dependent transport system permease family. HisMQ subfamily.</text>
</comment>
<evidence type="ECO:0000256" key="3">
    <source>
        <dbReference type="ARBA" id="ARBA00022448"/>
    </source>
</evidence>
<evidence type="ECO:0000259" key="10">
    <source>
        <dbReference type="PROSITE" id="PS50928"/>
    </source>
</evidence>
<dbReference type="Pfam" id="PF00528">
    <property type="entry name" value="BPD_transp_1"/>
    <property type="match status" value="1"/>
</dbReference>
<keyword evidence="4" id="KW-1003">Cell membrane</keyword>
<keyword evidence="6" id="KW-0029">Amino-acid transport</keyword>
<evidence type="ECO:0000313" key="11">
    <source>
        <dbReference type="EMBL" id="EFX37271.1"/>
    </source>
</evidence>
<dbReference type="InterPro" id="IPR010065">
    <property type="entry name" value="AA_ABC_transptr_permease_3TM"/>
</dbReference>
<dbReference type="Pfam" id="PF00497">
    <property type="entry name" value="SBP_bac_3"/>
    <property type="match status" value="1"/>
</dbReference>
<dbReference type="AlphaFoldDB" id="E8JY89"/>
<evidence type="ECO:0000256" key="8">
    <source>
        <dbReference type="ARBA" id="ARBA00023136"/>
    </source>
</evidence>
<dbReference type="Proteomes" id="UP000002815">
    <property type="component" value="Unassembled WGS sequence"/>
</dbReference>
<dbReference type="HOGENOM" id="CLU_019602_20_4_9"/>
<dbReference type="Gene3D" id="1.10.3720.10">
    <property type="entry name" value="MetI-like"/>
    <property type="match status" value="1"/>
</dbReference>
<comment type="caution">
    <text evidence="11">The sequence shown here is derived from an EMBL/GenBank/DDBJ whole genome shotgun (WGS) entry which is preliminary data.</text>
</comment>
<organism evidence="11 12">
    <name type="scientific">Streptococcus infantis ATCC 700779</name>
    <dbReference type="NCBI Taxonomy" id="889204"/>
    <lineage>
        <taxon>Bacteria</taxon>
        <taxon>Bacillati</taxon>
        <taxon>Bacillota</taxon>
        <taxon>Bacilli</taxon>
        <taxon>Lactobacillales</taxon>
        <taxon>Streptococcaceae</taxon>
        <taxon>Streptococcus</taxon>
    </lineage>
</organism>
<dbReference type="InterPro" id="IPR000515">
    <property type="entry name" value="MetI-like"/>
</dbReference>
<reference evidence="11 12" key="1">
    <citation type="submission" date="2010-12" db="EMBL/GenBank/DDBJ databases">
        <authorList>
            <person name="Muzny D."/>
            <person name="Qin X."/>
            <person name="Deng J."/>
            <person name="Jiang H."/>
            <person name="Liu Y."/>
            <person name="Qu J."/>
            <person name="Song X.-Z."/>
            <person name="Zhang L."/>
            <person name="Thornton R."/>
            <person name="Coyle M."/>
            <person name="Francisco L."/>
            <person name="Jackson L."/>
            <person name="Javaid M."/>
            <person name="Korchina V."/>
            <person name="Kovar C."/>
            <person name="Mata R."/>
            <person name="Mathew T."/>
            <person name="Ngo R."/>
            <person name="Nguyen L."/>
            <person name="Nguyen N."/>
            <person name="Okwuonu G."/>
            <person name="Ongeri F."/>
            <person name="Pham C."/>
            <person name="Simmons D."/>
            <person name="Wilczek-Boney K."/>
            <person name="Hale W."/>
            <person name="Jakkamsetti A."/>
            <person name="Pham P."/>
            <person name="Ruth R."/>
            <person name="San Lucas F."/>
            <person name="Warren J."/>
            <person name="Zhang J."/>
            <person name="Zhao Z."/>
            <person name="Zhou C."/>
            <person name="Zhu D."/>
            <person name="Lee S."/>
            <person name="Bess C."/>
            <person name="Blankenburg K."/>
            <person name="Forbes L."/>
            <person name="Fu Q."/>
            <person name="Gubbala S."/>
            <person name="Hirani K."/>
            <person name="Jayaseelan J.C."/>
            <person name="Lara F."/>
            <person name="Munidasa M."/>
            <person name="Palculict T."/>
            <person name="Patil S."/>
            <person name="Pu L.-L."/>
            <person name="Saada N."/>
            <person name="Tang L."/>
            <person name="Weissenberger G."/>
            <person name="Zhu Y."/>
            <person name="Hemphill L."/>
            <person name="Shang Y."/>
            <person name="Youmans B."/>
            <person name="Ayvaz T."/>
            <person name="Ross M."/>
            <person name="Santibanez J."/>
            <person name="Aqrawi P."/>
            <person name="Gross S."/>
            <person name="Joshi V."/>
            <person name="Fowler G."/>
            <person name="Nazareth L."/>
            <person name="Reid J."/>
            <person name="Worley K."/>
            <person name="Petrosino J."/>
            <person name="Highlander S."/>
            <person name="Gibbs R."/>
        </authorList>
    </citation>
    <scope>NUCLEOTIDE SEQUENCE [LARGE SCALE GENOMIC DNA]</scope>
    <source>
        <strain evidence="11 12">ATCC 700779</strain>
    </source>
</reference>
<feature type="transmembrane region" description="Helical" evidence="9">
    <location>
        <begin position="315"/>
        <end position="340"/>
    </location>
</feature>
<feature type="domain" description="ABC transmembrane type-1" evidence="10">
    <location>
        <begin position="319"/>
        <end position="518"/>
    </location>
</feature>
<dbReference type="GO" id="GO:0006865">
    <property type="term" value="P:amino acid transport"/>
    <property type="evidence" value="ECO:0007669"/>
    <property type="project" value="UniProtKB-KW"/>
</dbReference>
<dbReference type="SUPFAM" id="SSF161098">
    <property type="entry name" value="MetI-like"/>
    <property type="match status" value="1"/>
</dbReference>
<dbReference type="eggNOG" id="COG0834">
    <property type="taxonomic scope" value="Bacteria"/>
</dbReference>
<evidence type="ECO:0000256" key="6">
    <source>
        <dbReference type="ARBA" id="ARBA00022970"/>
    </source>
</evidence>
<keyword evidence="3 9" id="KW-0813">Transport</keyword>
<feature type="transmembrane region" description="Helical" evidence="9">
    <location>
        <begin position="352"/>
        <end position="369"/>
    </location>
</feature>
<dbReference type="InterPro" id="IPR043429">
    <property type="entry name" value="ArtM/GltK/GlnP/TcyL/YhdX-like"/>
</dbReference>
<evidence type="ECO:0000256" key="7">
    <source>
        <dbReference type="ARBA" id="ARBA00022989"/>
    </source>
</evidence>
<dbReference type="GO" id="GO:0043190">
    <property type="term" value="C:ATP-binding cassette (ABC) transporter complex"/>
    <property type="evidence" value="ECO:0007669"/>
    <property type="project" value="InterPro"/>
</dbReference>
<keyword evidence="5 9" id="KW-0812">Transmembrane</keyword>
<evidence type="ECO:0000256" key="1">
    <source>
        <dbReference type="ARBA" id="ARBA00004651"/>
    </source>
</evidence>
<keyword evidence="8 9" id="KW-0472">Membrane</keyword>
<dbReference type="InterPro" id="IPR035906">
    <property type="entry name" value="MetI-like_sf"/>
</dbReference>
<evidence type="ECO:0000256" key="5">
    <source>
        <dbReference type="ARBA" id="ARBA00022692"/>
    </source>
</evidence>
<dbReference type="CDD" id="cd06261">
    <property type="entry name" value="TM_PBP2"/>
    <property type="match status" value="1"/>
</dbReference>
<sequence>MKISPFLDTIEGAIFRLEIGENMKKLCLSILASLALTLGLVSQVQADEYLRIGMEAAYAPFNWTQDDDSNGAVKIDGTNQYANGYDVQIAKKIAKDLGKEPLIVKTKWEGLVPALTSGKIDMIIAGMSPTAERKQEIAFSSSYYTSEPVLLVKKDSAYANAKTLDDFSGAKITSQQGVYLYDLISQISGAQKETAMGDFAQMRQALEAGVIDAYVSERPEALTAESANAKFKMIQPEPGFKTGEEDTSIAIGLRKDDERISQINASIETITKEEQVALMDRMIKEQPVQATTTEENSSNFFSQVAKILSENWQQLLRGAGITLLISIIGTIVGLVIGLAIGVFRTAPQSENHFFYVIQNIVGWILNIYIEIFRGTPMIVQSMVIYYGTAQAFGINLDRTLAAIFIVSINTGAYMTEIVRGGILAVDKGQFEAATALGMTHNQTMRKIVLPQVVRNILPATGNEFVINIKDTSVLNVISVVELYFSGNTVATQTYQYFQTFTIIAVIYFVLTFTVTRILRYIEKRMDMDTYTTGANQMQTEDLK</sequence>
<keyword evidence="7 9" id="KW-1133">Transmembrane helix</keyword>
<evidence type="ECO:0000256" key="9">
    <source>
        <dbReference type="RuleBase" id="RU363032"/>
    </source>
</evidence>
<dbReference type="FunFam" id="1.10.3720.10:FF:000033">
    <property type="entry name" value="Polar amino acid ABC transporter permease"/>
    <property type="match status" value="1"/>
</dbReference>
<dbReference type="InterPro" id="IPR001638">
    <property type="entry name" value="Solute-binding_3/MltF_N"/>
</dbReference>
<dbReference type="Gene3D" id="3.40.190.10">
    <property type="entry name" value="Periplasmic binding protein-like II"/>
    <property type="match status" value="2"/>
</dbReference>
<dbReference type="NCBIfam" id="TIGR01726">
    <property type="entry name" value="HEQRo_perm_3TM"/>
    <property type="match status" value="1"/>
</dbReference>
<protein>
    <submittedName>
        <fullName evidence="11">ABC transporter, permease protein</fullName>
    </submittedName>
</protein>
<proteinExistence type="inferred from homology"/>
<name>E8JY89_9STRE</name>
<comment type="subcellular location">
    <subcellularLocation>
        <location evidence="1 9">Cell membrane</location>
        <topology evidence="1 9">Multi-pass membrane protein</topology>
    </subcellularLocation>
</comment>
<evidence type="ECO:0000256" key="4">
    <source>
        <dbReference type="ARBA" id="ARBA00022475"/>
    </source>
</evidence>
<feature type="transmembrane region" description="Helical" evidence="9">
    <location>
        <begin position="496"/>
        <end position="518"/>
    </location>
</feature>
<accession>E8JY89</accession>
<dbReference type="PANTHER" id="PTHR30614:SF20">
    <property type="entry name" value="GLUTAMINE TRANSPORT SYSTEM PERMEASE PROTEIN GLNP"/>
    <property type="match status" value="1"/>
</dbReference>